<dbReference type="AlphaFoldDB" id="J9G0P0"/>
<sequence>MPYGVHGIPFLVKDEIFIVVDELFRKLPEGQVFRLEFGFNELAHGTAGKVVGRIGTFCPVYPDTALHLIPEGIQHFHQGHLRFHAALEGILDGSGVKFPLAFQKGIEGGIDVRQQLVDFCIYLHRLPALAVQPAFTGIPQPGSAGELAAELRHRPVHGDASHYRGFARLVQSALFEVEQNLEFFYFHTLI</sequence>
<protein>
    <submittedName>
        <fullName evidence="1">Uncharacterized protein</fullName>
    </submittedName>
</protein>
<reference evidence="1" key="1">
    <citation type="journal article" date="2012" name="PLoS ONE">
        <title>Gene sets for utilization of primary and secondary nutrition supplies in the distal gut of endangered iberian lynx.</title>
        <authorList>
            <person name="Alcaide M."/>
            <person name="Messina E."/>
            <person name="Richter M."/>
            <person name="Bargiela R."/>
            <person name="Peplies J."/>
            <person name="Huws S.A."/>
            <person name="Newbold C.J."/>
            <person name="Golyshin P.N."/>
            <person name="Simon M.A."/>
            <person name="Lopez G."/>
            <person name="Yakimov M.M."/>
            <person name="Ferrer M."/>
        </authorList>
    </citation>
    <scope>NUCLEOTIDE SEQUENCE</scope>
</reference>
<comment type="caution">
    <text evidence="1">The sequence shown here is derived from an EMBL/GenBank/DDBJ whole genome shotgun (WGS) entry which is preliminary data.</text>
</comment>
<organism evidence="1">
    <name type="scientific">gut metagenome</name>
    <dbReference type="NCBI Taxonomy" id="749906"/>
    <lineage>
        <taxon>unclassified sequences</taxon>
        <taxon>metagenomes</taxon>
        <taxon>organismal metagenomes</taxon>
    </lineage>
</organism>
<dbReference type="EMBL" id="AMCI01007155">
    <property type="protein sequence ID" value="EJW93124.1"/>
    <property type="molecule type" value="Genomic_DNA"/>
</dbReference>
<name>J9G0P0_9ZZZZ</name>
<gene>
    <name evidence="1" type="ORF">EVA_18776</name>
</gene>
<accession>J9G0P0</accession>
<proteinExistence type="predicted"/>
<evidence type="ECO:0000313" key="1">
    <source>
        <dbReference type="EMBL" id="EJW93124.1"/>
    </source>
</evidence>